<protein>
    <recommendedName>
        <fullName evidence="3">DUF4460 domain-containing protein</fullName>
    </recommendedName>
</protein>
<evidence type="ECO:0000313" key="2">
    <source>
        <dbReference type="EMBL" id="CAE0472347.1"/>
    </source>
</evidence>
<feature type="compositionally biased region" description="Low complexity" evidence="1">
    <location>
        <begin position="94"/>
        <end position="108"/>
    </location>
</feature>
<gene>
    <name evidence="2" type="ORF">CDEB00056_LOCUS17200</name>
</gene>
<evidence type="ECO:0000256" key="1">
    <source>
        <dbReference type="SAM" id="MobiDB-lite"/>
    </source>
</evidence>
<reference evidence="2" key="1">
    <citation type="submission" date="2021-01" db="EMBL/GenBank/DDBJ databases">
        <authorList>
            <person name="Corre E."/>
            <person name="Pelletier E."/>
            <person name="Niang G."/>
            <person name="Scheremetjew M."/>
            <person name="Finn R."/>
            <person name="Kale V."/>
            <person name="Holt S."/>
            <person name="Cochrane G."/>
            <person name="Meng A."/>
            <person name="Brown T."/>
            <person name="Cohen L."/>
        </authorList>
    </citation>
    <scope>NUCLEOTIDE SEQUENCE</scope>
    <source>
        <strain evidence="2">MM31A-1</strain>
    </source>
</reference>
<evidence type="ECO:0008006" key="3">
    <source>
        <dbReference type="Google" id="ProtNLM"/>
    </source>
</evidence>
<dbReference type="AlphaFoldDB" id="A0A7S3VDJ7"/>
<proteinExistence type="predicted"/>
<dbReference type="EMBL" id="HBIO01022368">
    <property type="protein sequence ID" value="CAE0472347.1"/>
    <property type="molecule type" value="Transcribed_RNA"/>
</dbReference>
<accession>A0A7S3VDJ7</accession>
<feature type="region of interest" description="Disordered" evidence="1">
    <location>
        <begin position="89"/>
        <end position="108"/>
    </location>
</feature>
<organism evidence="2">
    <name type="scientific">Chaetoceros debilis</name>
    <dbReference type="NCBI Taxonomy" id="122233"/>
    <lineage>
        <taxon>Eukaryota</taxon>
        <taxon>Sar</taxon>
        <taxon>Stramenopiles</taxon>
        <taxon>Ochrophyta</taxon>
        <taxon>Bacillariophyta</taxon>
        <taxon>Coscinodiscophyceae</taxon>
        <taxon>Chaetocerotophycidae</taxon>
        <taxon>Chaetocerotales</taxon>
        <taxon>Chaetocerotaceae</taxon>
        <taxon>Chaetoceros</taxon>
    </lineage>
</organism>
<sequence length="530" mass="60284">MNNFNFMRRSYRISKRSIHFSLSGCGCGTRYSATSSISTKTIASYASPGRGVNEGAGREEMGPPGFFLYGRTSSYPTITTRSLKRDFSARARFSQSQSTEDSSPSPLSKKLTLKQFVRPFLMKFHPDRQGIEAVNSAAARDVNLKALQILNGMIDTIDQIYTRAAEPSKARRGGARAELQSTYVIEFLIQSGNDDGKRAVKRPKDQPVATRRSVELFFSKEDCRNVQTVDARTGKYSLSAAKALRLKTFSELAKLLRVAKIPLSTEYSSMMKEFSSEIESNRYEKELFNELDLGQPSQGGFAGRDFQYTGKPKTEFQKSKEKYMASIDWDKHNKLYRKLLKDAEKDLATDGLMTMSVERQQRFVADVISKIRVFDKSLDGTSDEESDESNSNEESSVSSIDTLQQLIAVRRLSLLFTDHFEELYMEEYGAVWERLVIVFTSGKSEAARKTGLPFSRIKRLRVGRESGFKFLFHADDRLTVFVPIEFDDDELIRELKWHLEDFHAIQIAKDGIMDYFPSYYDDLKGHPTII</sequence>
<name>A0A7S3VDJ7_9STRA</name>